<dbReference type="Pfam" id="PF25164">
    <property type="entry name" value="CoiA_N"/>
    <property type="match status" value="1"/>
</dbReference>
<gene>
    <name evidence="2" type="ORF">ECB94_04060</name>
</gene>
<organism evidence="2 3">
    <name type="scientific">Vibrio mediterranei</name>
    <dbReference type="NCBI Taxonomy" id="689"/>
    <lineage>
        <taxon>Bacteria</taxon>
        <taxon>Pseudomonadati</taxon>
        <taxon>Pseudomonadota</taxon>
        <taxon>Gammaproteobacteria</taxon>
        <taxon>Vibrionales</taxon>
        <taxon>Vibrionaceae</taxon>
        <taxon>Vibrio</taxon>
    </lineage>
</organism>
<reference evidence="2 3" key="1">
    <citation type="submission" date="2018-11" db="EMBL/GenBank/DDBJ databases">
        <title>Complete Genome Sequence of Vbrio mediterranei 117-T6: a Potential Pathogen Bacteria Isolated from the Conchocelis of Pyropia.</title>
        <authorList>
            <person name="Liu Q."/>
        </authorList>
    </citation>
    <scope>NUCLEOTIDE SEQUENCE [LARGE SCALE GENOMIC DNA]</scope>
    <source>
        <strain evidence="2 3">117-T6</strain>
    </source>
</reference>
<dbReference type="EMBL" id="CP033577">
    <property type="protein sequence ID" value="AYV20527.1"/>
    <property type="molecule type" value="Genomic_DNA"/>
</dbReference>
<dbReference type="Proteomes" id="UP000279760">
    <property type="component" value="Chromosome 1"/>
</dbReference>
<sequence length="263" mass="29160">MPFARHVSGKIINIADANRGDNCQCTCLGCDTPVTARKGEQREKHFAHQTKDSRLTTKKCSYSPATAIALLLRQELPNFGMLRIEGDFQFVNSWELETGTPPVDAIARLSNQQSVAFHLPFPGSTNSQLEHYYHHDYLFELDSSAIADSLCLKAIASGAQFREVLVKNFDSWATVLKPVVKQEEISEPTPVVRPLNEPVQFEPPAHETARSIPPSDAQMCQCCGQRPGERAKGAFCYECVKEHVGTTYISIAAMYQSLVGKIT</sequence>
<evidence type="ECO:0000313" key="2">
    <source>
        <dbReference type="EMBL" id="AYV20527.1"/>
    </source>
</evidence>
<evidence type="ECO:0000313" key="3">
    <source>
        <dbReference type="Proteomes" id="UP000279760"/>
    </source>
</evidence>
<name>A0A3G4V6W0_9VIBR</name>
<proteinExistence type="predicted"/>
<dbReference type="AlphaFoldDB" id="A0A3G4V6W0"/>
<protein>
    <recommendedName>
        <fullName evidence="1">Competence protein CoiA-like N-terminal domain-containing protein</fullName>
    </recommendedName>
</protein>
<accession>A0A3G4V6W0</accession>
<dbReference type="InterPro" id="IPR057253">
    <property type="entry name" value="CoiA-like_N"/>
</dbReference>
<evidence type="ECO:0000259" key="1">
    <source>
        <dbReference type="Pfam" id="PF25164"/>
    </source>
</evidence>
<feature type="domain" description="Competence protein CoiA-like N-terminal" evidence="1">
    <location>
        <begin position="22"/>
        <end position="52"/>
    </location>
</feature>